<feature type="domain" description="PAC" evidence="20">
    <location>
        <begin position="293"/>
        <end position="347"/>
    </location>
</feature>
<evidence type="ECO:0000256" key="3">
    <source>
        <dbReference type="ARBA" id="ARBA00012438"/>
    </source>
</evidence>
<comment type="caution">
    <text evidence="22">The sequence shown here is derived from an EMBL/GenBank/DDBJ whole genome shotgun (WGS) entry which is preliminary data.</text>
</comment>
<gene>
    <name evidence="22" type="ORF">JI744_18225</name>
</gene>
<dbReference type="GO" id="GO:0000155">
    <property type="term" value="F:phosphorelay sensor kinase activity"/>
    <property type="evidence" value="ECO:0007669"/>
    <property type="project" value="InterPro"/>
</dbReference>
<dbReference type="PROSITE" id="PS50109">
    <property type="entry name" value="HIS_KIN"/>
    <property type="match status" value="1"/>
</dbReference>
<dbReference type="EC" id="2.7.13.3" evidence="3"/>
<dbReference type="InterPro" id="IPR003594">
    <property type="entry name" value="HATPase_dom"/>
</dbReference>
<evidence type="ECO:0000256" key="14">
    <source>
        <dbReference type="ARBA" id="ARBA00023136"/>
    </source>
</evidence>
<keyword evidence="9" id="KW-0547">Nucleotide-binding</keyword>
<dbReference type="InterPro" id="IPR013767">
    <property type="entry name" value="PAS_fold"/>
</dbReference>
<evidence type="ECO:0000256" key="10">
    <source>
        <dbReference type="ARBA" id="ARBA00022777"/>
    </source>
</evidence>
<keyword evidence="6 16" id="KW-0597">Phosphoprotein</keyword>
<protein>
    <recommendedName>
        <fullName evidence="3">histidine kinase</fullName>
        <ecNumber evidence="3">2.7.13.3</ecNumber>
    </recommendedName>
</protein>
<dbReference type="Pfam" id="PF00989">
    <property type="entry name" value="PAS"/>
    <property type="match status" value="1"/>
</dbReference>
<dbReference type="Gene3D" id="3.40.50.2300">
    <property type="match status" value="1"/>
</dbReference>
<dbReference type="Pfam" id="PF00072">
    <property type="entry name" value="Response_reg"/>
    <property type="match status" value="1"/>
</dbReference>
<dbReference type="PROSITE" id="PS50113">
    <property type="entry name" value="PAC"/>
    <property type="match status" value="1"/>
</dbReference>
<dbReference type="InterPro" id="IPR003661">
    <property type="entry name" value="HisK_dim/P_dom"/>
</dbReference>
<dbReference type="Pfam" id="PF01627">
    <property type="entry name" value="Hpt"/>
    <property type="match status" value="1"/>
</dbReference>
<dbReference type="SUPFAM" id="SSF47384">
    <property type="entry name" value="Homodimeric domain of signal transducing histidine kinase"/>
    <property type="match status" value="1"/>
</dbReference>
<dbReference type="Gene3D" id="3.30.450.20">
    <property type="entry name" value="PAS domain"/>
    <property type="match status" value="1"/>
</dbReference>
<dbReference type="EMBL" id="JAESVP010000013">
    <property type="protein sequence ID" value="MBL4930040.1"/>
    <property type="molecule type" value="Genomic_DNA"/>
</dbReference>
<comment type="catalytic activity">
    <reaction evidence="1">
        <text>ATP + protein L-histidine = ADP + protein N-phospho-L-histidine.</text>
        <dbReference type="EC" id="2.7.13.3"/>
    </reaction>
</comment>
<dbReference type="InterPro" id="IPR008207">
    <property type="entry name" value="Sig_transdc_His_kin_Hpt_dom"/>
</dbReference>
<keyword evidence="8" id="KW-0812">Transmembrane</keyword>
<evidence type="ECO:0000259" key="20">
    <source>
        <dbReference type="PROSITE" id="PS50113"/>
    </source>
</evidence>
<keyword evidence="12" id="KW-1133">Transmembrane helix</keyword>
<keyword evidence="11" id="KW-0067">ATP-binding</keyword>
<evidence type="ECO:0000256" key="16">
    <source>
        <dbReference type="PROSITE-ProRule" id="PRU00169"/>
    </source>
</evidence>
<dbReference type="CDD" id="cd00130">
    <property type="entry name" value="PAS"/>
    <property type="match status" value="1"/>
</dbReference>
<dbReference type="PANTHER" id="PTHR43047:SF64">
    <property type="entry name" value="HISTIDINE KINASE CONTAINING CHEY-HOMOLOGOUS RECEIVER DOMAIN AND PAS DOMAIN-RELATED"/>
    <property type="match status" value="1"/>
</dbReference>
<dbReference type="InterPro" id="IPR036890">
    <property type="entry name" value="HATPase_C_sf"/>
</dbReference>
<dbReference type="InterPro" id="IPR004358">
    <property type="entry name" value="Sig_transdc_His_kin-like_C"/>
</dbReference>
<evidence type="ECO:0000259" key="18">
    <source>
        <dbReference type="PROSITE" id="PS50110"/>
    </source>
</evidence>
<feature type="domain" description="PAS" evidence="19">
    <location>
        <begin position="217"/>
        <end position="291"/>
    </location>
</feature>
<feature type="domain" description="HPt" evidence="21">
    <location>
        <begin position="766"/>
        <end position="867"/>
    </location>
</feature>
<evidence type="ECO:0000259" key="21">
    <source>
        <dbReference type="PROSITE" id="PS50894"/>
    </source>
</evidence>
<dbReference type="CDD" id="cd00082">
    <property type="entry name" value="HisKA"/>
    <property type="match status" value="1"/>
</dbReference>
<dbReference type="GO" id="GO:0005886">
    <property type="term" value="C:plasma membrane"/>
    <property type="evidence" value="ECO:0007669"/>
    <property type="project" value="UniProtKB-SubCell"/>
</dbReference>
<dbReference type="Gene3D" id="3.30.565.10">
    <property type="entry name" value="Histidine kinase-like ATPase, C-terminal domain"/>
    <property type="match status" value="1"/>
</dbReference>
<keyword evidence="13" id="KW-0902">Two-component regulatory system</keyword>
<name>A0A8J7MWC9_9RHOB</name>
<dbReference type="NCBIfam" id="TIGR00229">
    <property type="entry name" value="sensory_box"/>
    <property type="match status" value="1"/>
</dbReference>
<dbReference type="PROSITE" id="PS50110">
    <property type="entry name" value="RESPONSE_REGULATORY"/>
    <property type="match status" value="1"/>
</dbReference>
<evidence type="ECO:0000256" key="7">
    <source>
        <dbReference type="ARBA" id="ARBA00022679"/>
    </source>
</evidence>
<keyword evidence="14" id="KW-0472">Membrane</keyword>
<dbReference type="Pfam" id="PF00512">
    <property type="entry name" value="HisKA"/>
    <property type="match status" value="1"/>
</dbReference>
<proteinExistence type="predicted"/>
<dbReference type="InterPro" id="IPR000700">
    <property type="entry name" value="PAS-assoc_C"/>
</dbReference>
<sequence>MLRRARAAILFFVLSGLFGLMGMMSVDVLDQLHALRTAASDNLQWSLAQVDTEFLRFRLEISNTRLTAERTGPETADYAELRKRYDIFFSRIDTFRATTTYSWLQERTDFVTDFTIATKELQQIGVIMGQSDQALAGQLDGLQQQADALGPTVRRLSLTGLAEFARHSDESRHEITSTLARLAVTAAGMFVTVSLLAVTLLRLYRLSERRGQEQTRTAARMQTVIETSLDGIIVCDSDARVVDFSPAAEAIFGYSAEEARGQDMRGLILPPSDSARSGPGNAKLEDVLHGRAADTPGRIYLNGADRLGRVFPAEVSVRKIQGQQGQIFVLFIRDISQLKQAEERLKAAHDQAVAGEQARADFVAVMSHEMRTPLNGLLGTMSLLKDTRLDARQRRYVDTMEVSGGLLSGLVNDVLDLSKLEAGMMRLNLRPFDLCRVLQDVVESQTHLARANGNTLAWAWDGPALPGTIGDAAKIRQVLLNFVNNATKFTRNGEIRLEVEALGNPAPRREVEFRVIDSGTGIAAADLERIFDDFEMLDSSYGRQGGTGLGLAISRRLVTLMGGSIGVESEPGAGSLFWMRLPLEVAEATSAESGLTGLTAASPARMPAEQRLQVLIVEDNEINRTILREMVEAEGHDVTEAADGHEGVLLANGRAFDIILMDVSMPVMDGQAATRAIRAGDGPSRGTPIVGVTAHALPEELAAFRAAGMTEVLKKPIDRPQLIAMLGRTFNRDLHLRIGAATDRAAMAPVPVLDTARLADLVGGGVTAPLRDLLGRFLDQLQEVRQGLVANGNNMPQPDADRQQLQALHRCAGAAATFGAMALHARLEAIESAATRGDRSLLAAAPHDLPPLLDTTAAAVRTWLDHQRGDMR</sequence>
<keyword evidence="10" id="KW-0418">Kinase</keyword>
<dbReference type="Gene3D" id="1.20.120.160">
    <property type="entry name" value="HPT domain"/>
    <property type="match status" value="1"/>
</dbReference>
<evidence type="ECO:0000256" key="2">
    <source>
        <dbReference type="ARBA" id="ARBA00004429"/>
    </source>
</evidence>
<dbReference type="InterPro" id="IPR036097">
    <property type="entry name" value="HisK_dim/P_sf"/>
</dbReference>
<keyword evidence="23" id="KW-1185">Reference proteome</keyword>
<dbReference type="InterPro" id="IPR001789">
    <property type="entry name" value="Sig_transdc_resp-reg_receiver"/>
</dbReference>
<dbReference type="Gene3D" id="1.10.287.130">
    <property type="match status" value="1"/>
</dbReference>
<dbReference type="SMART" id="SM00091">
    <property type="entry name" value="PAS"/>
    <property type="match status" value="1"/>
</dbReference>
<feature type="domain" description="Histidine kinase" evidence="17">
    <location>
        <begin position="365"/>
        <end position="585"/>
    </location>
</feature>
<dbReference type="FunFam" id="1.10.287.130:FF:000004">
    <property type="entry name" value="Ethylene receptor 1"/>
    <property type="match status" value="1"/>
</dbReference>
<dbReference type="PROSITE" id="PS50112">
    <property type="entry name" value="PAS"/>
    <property type="match status" value="1"/>
</dbReference>
<dbReference type="PROSITE" id="PS50894">
    <property type="entry name" value="HPT"/>
    <property type="match status" value="1"/>
</dbReference>
<evidence type="ECO:0000313" key="22">
    <source>
        <dbReference type="EMBL" id="MBL4930040.1"/>
    </source>
</evidence>
<organism evidence="22 23">
    <name type="scientific">Fuscibacter oryzae</name>
    <dbReference type="NCBI Taxonomy" id="2803939"/>
    <lineage>
        <taxon>Bacteria</taxon>
        <taxon>Pseudomonadati</taxon>
        <taxon>Pseudomonadota</taxon>
        <taxon>Alphaproteobacteria</taxon>
        <taxon>Rhodobacterales</taxon>
        <taxon>Paracoccaceae</taxon>
        <taxon>Fuscibacter</taxon>
    </lineage>
</organism>
<evidence type="ECO:0000256" key="12">
    <source>
        <dbReference type="ARBA" id="ARBA00022989"/>
    </source>
</evidence>
<dbReference type="SUPFAM" id="SSF55785">
    <property type="entry name" value="PYP-like sensor domain (PAS domain)"/>
    <property type="match status" value="1"/>
</dbReference>
<dbReference type="SUPFAM" id="SSF52172">
    <property type="entry name" value="CheY-like"/>
    <property type="match status" value="1"/>
</dbReference>
<dbReference type="SUPFAM" id="SSF55874">
    <property type="entry name" value="ATPase domain of HSP90 chaperone/DNA topoisomerase II/histidine kinase"/>
    <property type="match status" value="1"/>
</dbReference>
<comment type="subcellular location">
    <subcellularLocation>
        <location evidence="2">Cell inner membrane</location>
        <topology evidence="2">Multi-pass membrane protein</topology>
    </subcellularLocation>
</comment>
<dbReference type="AlphaFoldDB" id="A0A8J7MWC9"/>
<dbReference type="InterPro" id="IPR011006">
    <property type="entry name" value="CheY-like_superfamily"/>
</dbReference>
<dbReference type="GO" id="GO:0005524">
    <property type="term" value="F:ATP binding"/>
    <property type="evidence" value="ECO:0007669"/>
    <property type="project" value="UniProtKB-KW"/>
</dbReference>
<dbReference type="SMART" id="SM00388">
    <property type="entry name" value="HisKA"/>
    <property type="match status" value="1"/>
</dbReference>
<dbReference type="SUPFAM" id="SSF47226">
    <property type="entry name" value="Histidine-containing phosphotransfer domain, HPT domain"/>
    <property type="match status" value="1"/>
</dbReference>
<keyword evidence="5" id="KW-0997">Cell inner membrane</keyword>
<feature type="domain" description="Response regulatory" evidence="18">
    <location>
        <begin position="613"/>
        <end position="730"/>
    </location>
</feature>
<dbReference type="InterPro" id="IPR036641">
    <property type="entry name" value="HPT_dom_sf"/>
</dbReference>
<evidence type="ECO:0000313" key="23">
    <source>
        <dbReference type="Proteomes" id="UP000619033"/>
    </source>
</evidence>
<evidence type="ECO:0000256" key="13">
    <source>
        <dbReference type="ARBA" id="ARBA00023012"/>
    </source>
</evidence>
<evidence type="ECO:0000259" key="19">
    <source>
        <dbReference type="PROSITE" id="PS50112"/>
    </source>
</evidence>
<dbReference type="InterPro" id="IPR035965">
    <property type="entry name" value="PAS-like_dom_sf"/>
</dbReference>
<dbReference type="CDD" id="cd16922">
    <property type="entry name" value="HATPase_EvgS-ArcB-TorS-like"/>
    <property type="match status" value="1"/>
</dbReference>
<dbReference type="SMART" id="SM00448">
    <property type="entry name" value="REC"/>
    <property type="match status" value="1"/>
</dbReference>
<dbReference type="Proteomes" id="UP000619033">
    <property type="component" value="Unassembled WGS sequence"/>
</dbReference>
<feature type="modified residue" description="4-aspartylphosphate" evidence="16">
    <location>
        <position position="662"/>
    </location>
</feature>
<evidence type="ECO:0000256" key="1">
    <source>
        <dbReference type="ARBA" id="ARBA00000085"/>
    </source>
</evidence>
<evidence type="ECO:0000256" key="4">
    <source>
        <dbReference type="ARBA" id="ARBA00022475"/>
    </source>
</evidence>
<accession>A0A8J7MWC9</accession>
<dbReference type="InterPro" id="IPR005467">
    <property type="entry name" value="His_kinase_dom"/>
</dbReference>
<evidence type="ECO:0000256" key="6">
    <source>
        <dbReference type="ARBA" id="ARBA00022553"/>
    </source>
</evidence>
<reference evidence="22" key="1">
    <citation type="submission" date="2021-01" db="EMBL/GenBank/DDBJ databases">
        <title>Genome seq and assembly of Tabrizicola sp. KVB23.</title>
        <authorList>
            <person name="Chhetri G."/>
        </authorList>
    </citation>
    <scope>NUCLEOTIDE SEQUENCE</scope>
    <source>
        <strain evidence="22">KVB23</strain>
    </source>
</reference>
<dbReference type="PRINTS" id="PR00344">
    <property type="entry name" value="BCTRLSENSOR"/>
</dbReference>
<evidence type="ECO:0000256" key="9">
    <source>
        <dbReference type="ARBA" id="ARBA00022741"/>
    </source>
</evidence>
<evidence type="ECO:0000256" key="5">
    <source>
        <dbReference type="ARBA" id="ARBA00022519"/>
    </source>
</evidence>
<dbReference type="GO" id="GO:0006355">
    <property type="term" value="P:regulation of DNA-templated transcription"/>
    <property type="evidence" value="ECO:0007669"/>
    <property type="project" value="InterPro"/>
</dbReference>
<dbReference type="RefSeq" id="WP_202662605.1">
    <property type="nucleotide sequence ID" value="NZ_JAESVP010000013.1"/>
</dbReference>
<evidence type="ECO:0000256" key="11">
    <source>
        <dbReference type="ARBA" id="ARBA00022840"/>
    </source>
</evidence>
<keyword evidence="4" id="KW-1003">Cell membrane</keyword>
<dbReference type="PANTHER" id="PTHR43047">
    <property type="entry name" value="TWO-COMPONENT HISTIDINE PROTEIN KINASE"/>
    <property type="match status" value="1"/>
</dbReference>
<dbReference type="SMART" id="SM00387">
    <property type="entry name" value="HATPase_c"/>
    <property type="match status" value="1"/>
</dbReference>
<evidence type="ECO:0000259" key="17">
    <source>
        <dbReference type="PROSITE" id="PS50109"/>
    </source>
</evidence>
<dbReference type="InterPro" id="IPR000014">
    <property type="entry name" value="PAS"/>
</dbReference>
<evidence type="ECO:0000256" key="8">
    <source>
        <dbReference type="ARBA" id="ARBA00022692"/>
    </source>
</evidence>
<evidence type="ECO:0000256" key="15">
    <source>
        <dbReference type="PROSITE-ProRule" id="PRU00110"/>
    </source>
</evidence>
<dbReference type="Pfam" id="PF02518">
    <property type="entry name" value="HATPase_c"/>
    <property type="match status" value="1"/>
</dbReference>
<dbReference type="CDD" id="cd17546">
    <property type="entry name" value="REC_hyHK_CKI1_RcsC-like"/>
    <property type="match status" value="1"/>
</dbReference>
<keyword evidence="7" id="KW-0808">Transferase</keyword>
<dbReference type="FunFam" id="3.30.565.10:FF:000010">
    <property type="entry name" value="Sensor histidine kinase RcsC"/>
    <property type="match status" value="1"/>
</dbReference>
<feature type="modified residue" description="Phosphohistidine" evidence="15">
    <location>
        <position position="809"/>
    </location>
</feature>